<sequence length="85" mass="9267">MATTRIASDGRPIKVTDTPAGLSENSGVKNSIVQPVMRRDLERAGTEIYVAPCYKLTYDADGYCVKMTTCAIPEDIAEKLAELNK</sequence>
<name>A0A8S5QJK6_9CAUD</name>
<dbReference type="EMBL" id="BK015675">
    <property type="protein sequence ID" value="DAE19470.1"/>
    <property type="molecule type" value="Genomic_DNA"/>
</dbReference>
<feature type="region of interest" description="Disordered" evidence="1">
    <location>
        <begin position="1"/>
        <end position="23"/>
    </location>
</feature>
<accession>A0A8S5QJK6</accession>
<organism evidence="2">
    <name type="scientific">Podoviridae sp. ctyDR6</name>
    <dbReference type="NCBI Taxonomy" id="2825288"/>
    <lineage>
        <taxon>Viruses</taxon>
        <taxon>Duplodnaviria</taxon>
        <taxon>Heunggongvirae</taxon>
        <taxon>Uroviricota</taxon>
        <taxon>Caudoviricetes</taxon>
    </lineage>
</organism>
<evidence type="ECO:0000256" key="1">
    <source>
        <dbReference type="SAM" id="MobiDB-lite"/>
    </source>
</evidence>
<evidence type="ECO:0000313" key="2">
    <source>
        <dbReference type="EMBL" id="DAE19470.1"/>
    </source>
</evidence>
<proteinExistence type="predicted"/>
<reference evidence="2" key="1">
    <citation type="journal article" date="2021" name="Proc. Natl. Acad. Sci. U.S.A.">
        <title>A Catalog of Tens of Thousands of Viruses from Human Metagenomes Reveals Hidden Associations with Chronic Diseases.</title>
        <authorList>
            <person name="Tisza M.J."/>
            <person name="Buck C.B."/>
        </authorList>
    </citation>
    <scope>NUCLEOTIDE SEQUENCE</scope>
    <source>
        <strain evidence="2">CtyDR6</strain>
    </source>
</reference>
<protein>
    <submittedName>
        <fullName evidence="2">Uncharacterized protein</fullName>
    </submittedName>
</protein>